<dbReference type="AlphaFoldDB" id="A0A504J4E0"/>
<reference evidence="1 2" key="1">
    <citation type="submission" date="2019-06" db="EMBL/GenBank/DDBJ databases">
        <authorList>
            <person name="Meng X."/>
        </authorList>
    </citation>
    <scope>NUCLEOTIDE SEQUENCE [LARGE SCALE GENOMIC DNA]</scope>
    <source>
        <strain evidence="1 2">M625</strain>
    </source>
</reference>
<protein>
    <submittedName>
        <fullName evidence="1">Lipid A deacylase LpxR family protein</fullName>
    </submittedName>
</protein>
<dbReference type="RefSeq" id="WP_140595415.1">
    <property type="nucleotide sequence ID" value="NZ_VFWZ01000007.1"/>
</dbReference>
<dbReference type="InterPro" id="IPR037107">
    <property type="entry name" value="Put_OMP_sf"/>
</dbReference>
<proteinExistence type="predicted"/>
<dbReference type="OrthoDB" id="622552at2"/>
<accession>A0A504J4E0</accession>
<dbReference type="Proteomes" id="UP000315540">
    <property type="component" value="Unassembled WGS sequence"/>
</dbReference>
<dbReference type="InterPro" id="IPR018707">
    <property type="entry name" value="LpxR"/>
</dbReference>
<dbReference type="Gene3D" id="2.40.128.140">
    <property type="entry name" value="Outer membrane protein"/>
    <property type="match status" value="1"/>
</dbReference>
<dbReference type="EMBL" id="VFWZ01000007">
    <property type="protein sequence ID" value="TPN83362.1"/>
    <property type="molecule type" value="Genomic_DNA"/>
</dbReference>
<evidence type="ECO:0000313" key="1">
    <source>
        <dbReference type="EMBL" id="TPN83362.1"/>
    </source>
</evidence>
<organism evidence="1 2">
    <name type="scientific">Aquimarina algicola</name>
    <dbReference type="NCBI Taxonomy" id="2589995"/>
    <lineage>
        <taxon>Bacteria</taxon>
        <taxon>Pseudomonadati</taxon>
        <taxon>Bacteroidota</taxon>
        <taxon>Flavobacteriia</taxon>
        <taxon>Flavobacteriales</taxon>
        <taxon>Flavobacteriaceae</taxon>
        <taxon>Aquimarina</taxon>
    </lineage>
</organism>
<dbReference type="Pfam" id="PF09982">
    <property type="entry name" value="LpxR"/>
    <property type="match status" value="1"/>
</dbReference>
<name>A0A504J4E0_9FLAO</name>
<sequence length="322" mass="37362">MITTILNHNIIKIICLLFFISISNHVTGQESKDYYTHEISFGTDNDFFVWHTDTDRFYTYGVNANYRWKAKENSFFTKLFPKNKGVYHDIGINVEAYTPDVGDFDMQTPNRPFAGWSYFEYKLGYDFDNTSIKTGVDIGILGPHSYAGNLQNWFHREITGDATLNWDNQIGDIFGVNFRFEYARTLKRYSWFDISAVLNSSLGNIFIYAEPALLFRFGKFQNIGNSIALNNQILSAKKDTEFFIDASFRYKFSGYNATLEGDIFNDSLFSSEVINNLIFNAYGGVNFVKNHWVLQMRYYYANGEFDNGQNHRYVSVVAGYRF</sequence>
<comment type="caution">
    <text evidence="1">The sequence shown here is derived from an EMBL/GenBank/DDBJ whole genome shotgun (WGS) entry which is preliminary data.</text>
</comment>
<evidence type="ECO:0000313" key="2">
    <source>
        <dbReference type="Proteomes" id="UP000315540"/>
    </source>
</evidence>
<gene>
    <name evidence="1" type="ORF">FHK87_19260</name>
</gene>
<keyword evidence="2" id="KW-1185">Reference proteome</keyword>